<evidence type="ECO:0000313" key="16">
    <source>
        <dbReference type="Proteomes" id="UP000037326"/>
    </source>
</evidence>
<keyword evidence="3" id="KW-0488">Methylation</keyword>
<evidence type="ECO:0000256" key="1">
    <source>
        <dbReference type="ARBA" id="ARBA00004651"/>
    </source>
</evidence>
<evidence type="ECO:0000256" key="4">
    <source>
        <dbReference type="ARBA" id="ARBA00022500"/>
    </source>
</evidence>
<comment type="similarity">
    <text evidence="9">Belongs to the methyl-accepting chemotaxis (MCP) protein family.</text>
</comment>
<gene>
    <name evidence="15" type="ORF">ACZ11_16105</name>
</gene>
<dbReference type="CDD" id="cd12912">
    <property type="entry name" value="PDC2_MCP_like"/>
    <property type="match status" value="1"/>
</dbReference>
<keyword evidence="11" id="KW-0175">Coiled coil</keyword>
<feature type="coiled-coil region" evidence="11">
    <location>
        <begin position="441"/>
        <end position="468"/>
    </location>
</feature>
<dbReference type="PROSITE" id="PS50885">
    <property type="entry name" value="HAMP"/>
    <property type="match status" value="1"/>
</dbReference>
<evidence type="ECO:0000256" key="2">
    <source>
        <dbReference type="ARBA" id="ARBA00022475"/>
    </source>
</evidence>
<evidence type="ECO:0000256" key="3">
    <source>
        <dbReference type="ARBA" id="ARBA00022481"/>
    </source>
</evidence>
<keyword evidence="2" id="KW-1003">Cell membrane</keyword>
<dbReference type="PROSITE" id="PS50111">
    <property type="entry name" value="CHEMOTAXIS_TRANSDUC_2"/>
    <property type="match status" value="1"/>
</dbReference>
<dbReference type="Gene3D" id="6.10.340.10">
    <property type="match status" value="1"/>
</dbReference>
<dbReference type="SUPFAM" id="SSF58104">
    <property type="entry name" value="Methyl-accepting chemotaxis protein (MCP) signaling domain"/>
    <property type="match status" value="1"/>
</dbReference>
<keyword evidence="4" id="KW-0145">Chemotaxis</keyword>
<proteinExistence type="inferred from homology"/>
<organism evidence="15 16">
    <name type="scientific">Lysinibacillus xylanilyticus</name>
    <dbReference type="NCBI Taxonomy" id="582475"/>
    <lineage>
        <taxon>Bacteria</taxon>
        <taxon>Bacillati</taxon>
        <taxon>Bacillota</taxon>
        <taxon>Bacilli</taxon>
        <taxon>Bacillales</taxon>
        <taxon>Bacillaceae</taxon>
        <taxon>Lysinibacillus</taxon>
    </lineage>
</organism>
<dbReference type="PANTHER" id="PTHR32089:SF114">
    <property type="entry name" value="METHYL-ACCEPTING CHEMOTAXIS PROTEIN MCPB"/>
    <property type="match status" value="1"/>
</dbReference>
<comment type="subcellular location">
    <subcellularLocation>
        <location evidence="1">Cell membrane</location>
        <topology evidence="1">Multi-pass membrane protein</topology>
    </subcellularLocation>
</comment>
<dbReference type="Gene3D" id="3.30.450.20">
    <property type="entry name" value="PAS domain"/>
    <property type="match status" value="2"/>
</dbReference>
<feature type="domain" description="Methyl-accepting transducer" evidence="13">
    <location>
        <begin position="370"/>
        <end position="641"/>
    </location>
</feature>
<dbReference type="EMBL" id="LFXJ01000008">
    <property type="protein sequence ID" value="KMY30452.1"/>
    <property type="molecule type" value="Genomic_DNA"/>
</dbReference>
<dbReference type="SMART" id="SM00283">
    <property type="entry name" value="MA"/>
    <property type="match status" value="1"/>
</dbReference>
<accession>A0A0K9F8B8</accession>
<keyword evidence="5 12" id="KW-0812">Transmembrane</keyword>
<dbReference type="GO" id="GO:0005886">
    <property type="term" value="C:plasma membrane"/>
    <property type="evidence" value="ECO:0007669"/>
    <property type="project" value="UniProtKB-SubCell"/>
</dbReference>
<dbReference type="GO" id="GO:0007165">
    <property type="term" value="P:signal transduction"/>
    <property type="evidence" value="ECO:0007669"/>
    <property type="project" value="UniProtKB-KW"/>
</dbReference>
<protein>
    <recommendedName>
        <fullName evidence="17">Chemotaxis protein</fullName>
    </recommendedName>
</protein>
<dbReference type="Proteomes" id="UP000037326">
    <property type="component" value="Unassembled WGS sequence"/>
</dbReference>
<name>A0A0K9F8B8_9BACI</name>
<evidence type="ECO:0000256" key="7">
    <source>
        <dbReference type="ARBA" id="ARBA00023136"/>
    </source>
</evidence>
<sequence>MMKNHRKRRGLSVRARLIWAFTLTLLIPSIAIGTFSYLKASDQYYKELSNSSRENVDLLNTLISKEISPIQSDVEYLAASFNKNVQDADALKELEKYNALHSNVSVVNLAIEGHKFLREPHAESSADYDPFTRPWYLKAIESPGKGVMIDPYKSTITGELILAVSAGLQDRSGAISIGLNLDGISELVKTVEIGDNGYATLVNANNLIIADPQLEVGSELKKSYIEKMQGKEEGSFTIKEDGREYQVFFTTNKLTGWKIIGTMDLADVAAVTKPILINTMTVIVIALIVFGIIGVFIIRTIIQPLNKLSTVAEQVGDGDLRNLIEIKRHDEIGKLADIFNKMILSLRGVVGNIGEESNQLAASSEELTASTSENKRATTQIVDSVQMFAETVDVQAVTINDSTNAVFEMSSSIQQISAKADTVNAMSNKAMNAVMIGDETIQTAIGQMKMIQNTVQALENTVQTLSDRSNEIGRIVEAITQIADQTNLLALNAAIEAARAGEHGKGFAVVADEVRKLAEQSAQSTMQIKDIIDFIQADTKLAVESMAAGSAEVVKGIDITNTAGKSFEEIRTNVQSVTYEIGQISETSKVISEHANQVAIGIESVLEQTNENTASAQNISAATEEQLASMEEIAASAEALAKMSENLQQTIQQFKY</sequence>
<feature type="transmembrane region" description="Helical" evidence="12">
    <location>
        <begin position="275"/>
        <end position="298"/>
    </location>
</feature>
<evidence type="ECO:0000259" key="14">
    <source>
        <dbReference type="PROSITE" id="PS50885"/>
    </source>
</evidence>
<keyword evidence="7 12" id="KW-0472">Membrane</keyword>
<evidence type="ECO:0000256" key="11">
    <source>
        <dbReference type="SAM" id="Coils"/>
    </source>
</evidence>
<dbReference type="PANTHER" id="PTHR32089">
    <property type="entry name" value="METHYL-ACCEPTING CHEMOTAXIS PROTEIN MCPB"/>
    <property type="match status" value="1"/>
</dbReference>
<feature type="domain" description="HAMP" evidence="14">
    <location>
        <begin position="299"/>
        <end position="351"/>
    </location>
</feature>
<dbReference type="Pfam" id="PF00015">
    <property type="entry name" value="MCPsignal"/>
    <property type="match status" value="1"/>
</dbReference>
<evidence type="ECO:0000313" key="15">
    <source>
        <dbReference type="EMBL" id="KMY30452.1"/>
    </source>
</evidence>
<keyword evidence="8 10" id="KW-0807">Transducer</keyword>
<dbReference type="InterPro" id="IPR029151">
    <property type="entry name" value="Sensor-like_sf"/>
</dbReference>
<dbReference type="AlphaFoldDB" id="A0A0K9F8B8"/>
<dbReference type="Pfam" id="PF02743">
    <property type="entry name" value="dCache_1"/>
    <property type="match status" value="1"/>
</dbReference>
<evidence type="ECO:0000256" key="9">
    <source>
        <dbReference type="ARBA" id="ARBA00029447"/>
    </source>
</evidence>
<dbReference type="CDD" id="cd06225">
    <property type="entry name" value="HAMP"/>
    <property type="match status" value="1"/>
</dbReference>
<evidence type="ECO:0000256" key="6">
    <source>
        <dbReference type="ARBA" id="ARBA00022989"/>
    </source>
</evidence>
<dbReference type="SUPFAM" id="SSF103190">
    <property type="entry name" value="Sensory domain-like"/>
    <property type="match status" value="1"/>
</dbReference>
<evidence type="ECO:0000259" key="13">
    <source>
        <dbReference type="PROSITE" id="PS50111"/>
    </source>
</evidence>
<dbReference type="Pfam" id="PF00672">
    <property type="entry name" value="HAMP"/>
    <property type="match status" value="1"/>
</dbReference>
<evidence type="ECO:0008006" key="17">
    <source>
        <dbReference type="Google" id="ProtNLM"/>
    </source>
</evidence>
<dbReference type="InterPro" id="IPR004089">
    <property type="entry name" value="MCPsignal_dom"/>
</dbReference>
<evidence type="ECO:0000256" key="12">
    <source>
        <dbReference type="SAM" id="Phobius"/>
    </source>
</evidence>
<dbReference type="CDD" id="cd11386">
    <property type="entry name" value="MCP_signal"/>
    <property type="match status" value="1"/>
</dbReference>
<reference evidence="16" key="1">
    <citation type="submission" date="2015-07" db="EMBL/GenBank/DDBJ databases">
        <authorList>
            <consortium name="Consortium for Microbial Forensics and Genomics (microFORGE)"/>
            <person name="Knight B.M."/>
            <person name="Roberts D.P."/>
            <person name="Lin D."/>
            <person name="Hari K."/>
            <person name="Fletcher J."/>
            <person name="Melcher U."/>
            <person name="Blagden T."/>
            <person name="Winegar R.A."/>
        </authorList>
    </citation>
    <scope>NUCLEOTIDE SEQUENCE [LARGE SCALE GENOMIC DNA]</scope>
    <source>
        <strain evidence="16">DSM 23493</strain>
    </source>
</reference>
<dbReference type="InterPro" id="IPR003660">
    <property type="entry name" value="HAMP_dom"/>
</dbReference>
<dbReference type="GO" id="GO:0006935">
    <property type="term" value="P:chemotaxis"/>
    <property type="evidence" value="ECO:0007669"/>
    <property type="project" value="UniProtKB-KW"/>
</dbReference>
<keyword evidence="6 12" id="KW-1133">Transmembrane helix</keyword>
<dbReference type="Gene3D" id="1.10.287.950">
    <property type="entry name" value="Methyl-accepting chemotaxis protein"/>
    <property type="match status" value="1"/>
</dbReference>
<evidence type="ECO:0000256" key="5">
    <source>
        <dbReference type="ARBA" id="ARBA00022692"/>
    </source>
</evidence>
<evidence type="ECO:0000256" key="10">
    <source>
        <dbReference type="PROSITE-ProRule" id="PRU00284"/>
    </source>
</evidence>
<dbReference type="PATRIC" id="fig|582475.4.peg.4294"/>
<comment type="caution">
    <text evidence="15">The sequence shown here is derived from an EMBL/GenBank/DDBJ whole genome shotgun (WGS) entry which is preliminary data.</text>
</comment>
<dbReference type="InterPro" id="IPR033479">
    <property type="entry name" value="dCache_1"/>
</dbReference>
<dbReference type="SMART" id="SM00304">
    <property type="entry name" value="HAMP"/>
    <property type="match status" value="2"/>
</dbReference>
<evidence type="ECO:0000256" key="8">
    <source>
        <dbReference type="ARBA" id="ARBA00023224"/>
    </source>
</evidence>